<feature type="compositionally biased region" description="Basic and acidic residues" evidence="1">
    <location>
        <begin position="1"/>
        <end position="10"/>
    </location>
</feature>
<sequence length="201" mass="22657">MHLARLDPMHLDNQTKASNPGDPQSPDRFKPPLTSPLQNPPPPNPTFVTSFLHETSPPPQDPDLPHHRLTTAYKPLFSFHLISKTPHSSKQLHYKTSFHKAQPHTKPLLYTFLPTLPQCPPPPTTPQRNKPSTPSPSSPTRTQSSPPSAPSPTAARRRQTQTRTSTTTRTTTASRRRATTTCRLLRRHTPQTRVLSCRMRR</sequence>
<feature type="compositionally biased region" description="Low complexity" evidence="1">
    <location>
        <begin position="138"/>
        <end position="154"/>
    </location>
</feature>
<feature type="region of interest" description="Disordered" evidence="1">
    <location>
        <begin position="112"/>
        <end position="180"/>
    </location>
</feature>
<dbReference type="AlphaFoldDB" id="A0A3N4HS49"/>
<name>A0A3N4HS49_ASCIM</name>
<reference evidence="2 3" key="1">
    <citation type="journal article" date="2018" name="Nat. Ecol. Evol.">
        <title>Pezizomycetes genomes reveal the molecular basis of ectomycorrhizal truffle lifestyle.</title>
        <authorList>
            <person name="Murat C."/>
            <person name="Payen T."/>
            <person name="Noel B."/>
            <person name="Kuo A."/>
            <person name="Morin E."/>
            <person name="Chen J."/>
            <person name="Kohler A."/>
            <person name="Krizsan K."/>
            <person name="Balestrini R."/>
            <person name="Da Silva C."/>
            <person name="Montanini B."/>
            <person name="Hainaut M."/>
            <person name="Levati E."/>
            <person name="Barry K.W."/>
            <person name="Belfiori B."/>
            <person name="Cichocki N."/>
            <person name="Clum A."/>
            <person name="Dockter R.B."/>
            <person name="Fauchery L."/>
            <person name="Guy J."/>
            <person name="Iotti M."/>
            <person name="Le Tacon F."/>
            <person name="Lindquist E.A."/>
            <person name="Lipzen A."/>
            <person name="Malagnac F."/>
            <person name="Mello A."/>
            <person name="Molinier V."/>
            <person name="Miyauchi S."/>
            <person name="Poulain J."/>
            <person name="Riccioni C."/>
            <person name="Rubini A."/>
            <person name="Sitrit Y."/>
            <person name="Splivallo R."/>
            <person name="Traeger S."/>
            <person name="Wang M."/>
            <person name="Zifcakova L."/>
            <person name="Wipf D."/>
            <person name="Zambonelli A."/>
            <person name="Paolocci F."/>
            <person name="Nowrousian M."/>
            <person name="Ottonello S."/>
            <person name="Baldrian P."/>
            <person name="Spatafora J.W."/>
            <person name="Henrissat B."/>
            <person name="Nagy L.G."/>
            <person name="Aury J.M."/>
            <person name="Wincker P."/>
            <person name="Grigoriev I.V."/>
            <person name="Bonfante P."/>
            <person name="Martin F.M."/>
        </authorList>
    </citation>
    <scope>NUCLEOTIDE SEQUENCE [LARGE SCALE GENOMIC DNA]</scope>
    <source>
        <strain evidence="2 3">RN42</strain>
    </source>
</reference>
<feature type="compositionally biased region" description="Polar residues" evidence="1">
    <location>
        <begin position="12"/>
        <end position="22"/>
    </location>
</feature>
<dbReference type="EMBL" id="ML119740">
    <property type="protein sequence ID" value="RPA76675.1"/>
    <property type="molecule type" value="Genomic_DNA"/>
</dbReference>
<protein>
    <submittedName>
        <fullName evidence="2">Uncharacterized protein</fullName>
    </submittedName>
</protein>
<feature type="compositionally biased region" description="Low complexity" evidence="1">
    <location>
        <begin position="161"/>
        <end position="173"/>
    </location>
</feature>
<gene>
    <name evidence="2" type="ORF">BJ508DRAFT_379348</name>
</gene>
<evidence type="ECO:0000256" key="1">
    <source>
        <dbReference type="SAM" id="MobiDB-lite"/>
    </source>
</evidence>
<feature type="region of interest" description="Disordered" evidence="1">
    <location>
        <begin position="1"/>
        <end position="68"/>
    </location>
</feature>
<organism evidence="2 3">
    <name type="scientific">Ascobolus immersus RN42</name>
    <dbReference type="NCBI Taxonomy" id="1160509"/>
    <lineage>
        <taxon>Eukaryota</taxon>
        <taxon>Fungi</taxon>
        <taxon>Dikarya</taxon>
        <taxon>Ascomycota</taxon>
        <taxon>Pezizomycotina</taxon>
        <taxon>Pezizomycetes</taxon>
        <taxon>Pezizales</taxon>
        <taxon>Ascobolaceae</taxon>
        <taxon>Ascobolus</taxon>
    </lineage>
</organism>
<proteinExistence type="predicted"/>
<evidence type="ECO:0000313" key="2">
    <source>
        <dbReference type="EMBL" id="RPA76675.1"/>
    </source>
</evidence>
<evidence type="ECO:0000313" key="3">
    <source>
        <dbReference type="Proteomes" id="UP000275078"/>
    </source>
</evidence>
<keyword evidence="3" id="KW-1185">Reference proteome</keyword>
<dbReference type="Proteomes" id="UP000275078">
    <property type="component" value="Unassembled WGS sequence"/>
</dbReference>
<accession>A0A3N4HS49</accession>